<dbReference type="PANTHER" id="PTHR30136:SF24">
    <property type="entry name" value="HTH-TYPE TRANSCRIPTIONAL REPRESSOR ALLR"/>
    <property type="match status" value="1"/>
</dbReference>
<evidence type="ECO:0000256" key="2">
    <source>
        <dbReference type="ARBA" id="ARBA00023125"/>
    </source>
</evidence>
<evidence type="ECO:0000313" key="7">
    <source>
        <dbReference type="Proteomes" id="UP000626982"/>
    </source>
</evidence>
<dbReference type="InterPro" id="IPR029016">
    <property type="entry name" value="GAF-like_dom_sf"/>
</dbReference>
<dbReference type="InterPro" id="IPR036388">
    <property type="entry name" value="WH-like_DNA-bd_sf"/>
</dbReference>
<evidence type="ECO:0000256" key="1">
    <source>
        <dbReference type="ARBA" id="ARBA00023015"/>
    </source>
</evidence>
<keyword evidence="7" id="KW-1185">Reference proteome</keyword>
<dbReference type="SMART" id="SM00346">
    <property type="entry name" value="HTH_ICLR"/>
    <property type="match status" value="1"/>
</dbReference>
<dbReference type="RefSeq" id="WP_188718655.1">
    <property type="nucleotide sequence ID" value="NZ_BAABBD010000003.1"/>
</dbReference>
<gene>
    <name evidence="6" type="ORF">GCM10010968_25270</name>
</gene>
<organism evidence="6 7">
    <name type="scientific">Agrococcus terreus</name>
    <dbReference type="NCBI Taxonomy" id="574649"/>
    <lineage>
        <taxon>Bacteria</taxon>
        <taxon>Bacillati</taxon>
        <taxon>Actinomycetota</taxon>
        <taxon>Actinomycetes</taxon>
        <taxon>Micrococcales</taxon>
        <taxon>Microbacteriaceae</taxon>
        <taxon>Agrococcus</taxon>
    </lineage>
</organism>
<dbReference type="Gene3D" id="1.10.10.10">
    <property type="entry name" value="Winged helix-like DNA-binding domain superfamily/Winged helix DNA-binding domain"/>
    <property type="match status" value="1"/>
</dbReference>
<protein>
    <submittedName>
        <fullName evidence="6">IclR family transcriptional regulator</fullName>
    </submittedName>
</protein>
<sequence length="263" mass="28110">MTAEPQALDVSPAPSVGASEKTLRVLEAAIANHRFTDIVDDTGLAKATVHRILATLVESEFITGDSERGYHPGARFLAIAGRAISRLDISSIAEPIVDALVRDVDCTIHVGALNGFEMVYVIRRDSSKPYRMASRVGLSIPLHCTGMGKAVMADWSPEQVDRMVAEVGLPARTEQTITDPARLHEELAAIRARGYSMDLGENENGTVCVSAPIRDHFGRTTYGLSISSIALEHPGESISGFAPQAIAAADAISRALGAPEPRR</sequence>
<evidence type="ECO:0000256" key="3">
    <source>
        <dbReference type="ARBA" id="ARBA00023163"/>
    </source>
</evidence>
<evidence type="ECO:0000259" key="5">
    <source>
        <dbReference type="PROSITE" id="PS51078"/>
    </source>
</evidence>
<dbReference type="Pfam" id="PF01614">
    <property type="entry name" value="IclR_C"/>
    <property type="match status" value="1"/>
</dbReference>
<feature type="domain" description="IclR-ED" evidence="5">
    <location>
        <begin position="75"/>
        <end position="258"/>
    </location>
</feature>
<keyword evidence="1" id="KW-0805">Transcription regulation</keyword>
<keyword evidence="2" id="KW-0238">DNA-binding</keyword>
<dbReference type="InterPro" id="IPR014757">
    <property type="entry name" value="Tscrpt_reg_IclR_C"/>
</dbReference>
<evidence type="ECO:0000313" key="6">
    <source>
        <dbReference type="EMBL" id="GGN89054.1"/>
    </source>
</evidence>
<comment type="caution">
    <text evidence="6">The sequence shown here is derived from an EMBL/GenBank/DDBJ whole genome shotgun (WGS) entry which is preliminary data.</text>
</comment>
<dbReference type="Gene3D" id="3.30.450.40">
    <property type="match status" value="1"/>
</dbReference>
<keyword evidence="3" id="KW-0804">Transcription</keyword>
<dbReference type="EMBL" id="BMLM01000002">
    <property type="protein sequence ID" value="GGN89054.1"/>
    <property type="molecule type" value="Genomic_DNA"/>
</dbReference>
<dbReference type="InterPro" id="IPR050707">
    <property type="entry name" value="HTH_MetabolicPath_Reg"/>
</dbReference>
<dbReference type="Proteomes" id="UP000626982">
    <property type="component" value="Unassembled WGS sequence"/>
</dbReference>
<feature type="domain" description="HTH iclR-type" evidence="4">
    <location>
        <begin position="16"/>
        <end position="74"/>
    </location>
</feature>
<dbReference type="PROSITE" id="PS51077">
    <property type="entry name" value="HTH_ICLR"/>
    <property type="match status" value="1"/>
</dbReference>
<evidence type="ECO:0000259" key="4">
    <source>
        <dbReference type="PROSITE" id="PS51077"/>
    </source>
</evidence>
<dbReference type="SUPFAM" id="SSF55781">
    <property type="entry name" value="GAF domain-like"/>
    <property type="match status" value="1"/>
</dbReference>
<dbReference type="InterPro" id="IPR036390">
    <property type="entry name" value="WH_DNA-bd_sf"/>
</dbReference>
<dbReference type="SUPFAM" id="SSF46785">
    <property type="entry name" value="Winged helix' DNA-binding domain"/>
    <property type="match status" value="1"/>
</dbReference>
<dbReference type="Pfam" id="PF09339">
    <property type="entry name" value="HTH_IclR"/>
    <property type="match status" value="1"/>
</dbReference>
<proteinExistence type="predicted"/>
<dbReference type="InterPro" id="IPR005471">
    <property type="entry name" value="Tscrpt_reg_IclR_N"/>
</dbReference>
<accession>A0ABQ2KQ86</accession>
<name>A0ABQ2KQ86_9MICO</name>
<dbReference type="PANTHER" id="PTHR30136">
    <property type="entry name" value="HELIX-TURN-HELIX TRANSCRIPTIONAL REGULATOR, ICLR FAMILY"/>
    <property type="match status" value="1"/>
</dbReference>
<reference evidence="7" key="1">
    <citation type="journal article" date="2019" name="Int. J. Syst. Evol. Microbiol.">
        <title>The Global Catalogue of Microorganisms (GCM) 10K type strain sequencing project: providing services to taxonomists for standard genome sequencing and annotation.</title>
        <authorList>
            <consortium name="The Broad Institute Genomics Platform"/>
            <consortium name="The Broad Institute Genome Sequencing Center for Infectious Disease"/>
            <person name="Wu L."/>
            <person name="Ma J."/>
        </authorList>
    </citation>
    <scope>NUCLEOTIDE SEQUENCE [LARGE SCALE GENOMIC DNA]</scope>
    <source>
        <strain evidence="7">CGMCC 1.6960</strain>
    </source>
</reference>
<dbReference type="PROSITE" id="PS51078">
    <property type="entry name" value="ICLR_ED"/>
    <property type="match status" value="1"/>
</dbReference>